<dbReference type="AlphaFoldDB" id="A0AAD5G3Q2"/>
<comment type="caution">
    <text evidence="2">The sequence shown here is derived from an EMBL/GenBank/DDBJ whole genome shotgun (WGS) entry which is preliminary data.</text>
</comment>
<dbReference type="EMBL" id="JAMZMK010011456">
    <property type="protein sequence ID" value="KAI7727062.1"/>
    <property type="molecule type" value="Genomic_DNA"/>
</dbReference>
<reference evidence="2" key="1">
    <citation type="submission" date="2022-06" db="EMBL/GenBank/DDBJ databases">
        <title>Uncovering the hologenomic basis of an extraordinary plant invasion.</title>
        <authorList>
            <person name="Bieker V.C."/>
            <person name="Martin M.D."/>
            <person name="Gilbert T."/>
            <person name="Hodgins K."/>
            <person name="Battlay P."/>
            <person name="Petersen B."/>
            <person name="Wilson J."/>
        </authorList>
    </citation>
    <scope>NUCLEOTIDE SEQUENCE</scope>
    <source>
        <strain evidence="2">AA19_3_7</strain>
        <tissue evidence="2">Leaf</tissue>
    </source>
</reference>
<feature type="coiled-coil region" evidence="1">
    <location>
        <begin position="510"/>
        <end position="544"/>
    </location>
</feature>
<evidence type="ECO:0000313" key="2">
    <source>
        <dbReference type="EMBL" id="KAI7727062.1"/>
    </source>
</evidence>
<dbReference type="Proteomes" id="UP001206925">
    <property type="component" value="Unassembled WGS sequence"/>
</dbReference>
<protein>
    <recommendedName>
        <fullName evidence="4">Structural maintenance of chromosomes flexible hinge domain-containing protein GMI1</fullName>
    </recommendedName>
</protein>
<evidence type="ECO:0000313" key="3">
    <source>
        <dbReference type="Proteomes" id="UP001206925"/>
    </source>
</evidence>
<organism evidence="2 3">
    <name type="scientific">Ambrosia artemisiifolia</name>
    <name type="common">Common ragweed</name>
    <dbReference type="NCBI Taxonomy" id="4212"/>
    <lineage>
        <taxon>Eukaryota</taxon>
        <taxon>Viridiplantae</taxon>
        <taxon>Streptophyta</taxon>
        <taxon>Embryophyta</taxon>
        <taxon>Tracheophyta</taxon>
        <taxon>Spermatophyta</taxon>
        <taxon>Magnoliopsida</taxon>
        <taxon>eudicotyledons</taxon>
        <taxon>Gunneridae</taxon>
        <taxon>Pentapetalae</taxon>
        <taxon>asterids</taxon>
        <taxon>campanulids</taxon>
        <taxon>Asterales</taxon>
        <taxon>Asteraceae</taxon>
        <taxon>Asteroideae</taxon>
        <taxon>Heliantheae alliance</taxon>
        <taxon>Heliantheae</taxon>
        <taxon>Ambrosia</taxon>
    </lineage>
</organism>
<sequence length="871" mass="98225">SLLDEPETYANDVSPSEIVAVVRPASYKSGTPSKQLDQKYVMKDNFEMSLVITYSTNKKSQEEKIIYSVRVPPSSLRDLHGLYVFKPRCRSHPLFQKAGIYTFTFSLRDSSCEKRVVKVQVKASSDVHRWALAKTISHHNLKVGCPCKPISVSMFDKYDNQISFLKLPEISVKINCPNGTRVIINDCSPSISIDKLGLVIEDLVIESSDLDNIRPSYDATMVLFLPDSQLDVPIKVLPGPVQHFTVQPENLEKQLIPGTIIKDLNLELFDAYGNHVQENEKVELIVAGFCWLDRSSSSKKVDAHGCIDLGGMLRVTEGYGKNVSLSISSNEEPISKEWQVEKRQLRLSSQIPESCFAGSQLEHLIFEVVNSKGEVDVNFHDEDETGQSHTLVIKSQSQFMDNDEPVKYVFREGRCMVCAVPVPLEEGEFTFVAAHSRCPDLQLTLKVLIEAPSEMEPLTIRHSLSAISLMDFETPITYKSPQQRTPEKMDICHTTARVQETDIESCLEFRKDLEDEIIEIRSRIGKVESEIKCLEDEQKRIEVNLSEIGGIRDQIRSIDTYGSLGKNKIIAHVESKSHCAASLVMKHLKAMRDQDRFGLMGNIIGIVALLGTTPTFELSRLFAEYLGDQMLAVVCKYYEDIRLLESYQKNGKLNPNFALHMFARELGQSINGRYLVLCIEDIRACEVGKDVEGKLLFPDPTLPNGATPAGFLGYAVNMINIDADHLDTKTDFGYGLRETLFYRLFGETQVYETRDDMKRALPCIKDGAISMDGGILRGNGAVSLGCLEPDIIFPVVPTRSQLSKSDTRVLERYRELKLKLKETIARLVKKKKSHESELKMFKEKCDLYAKYFARFPISCLEEKPVTQSSFI</sequence>
<accession>A0AAD5G3Q2</accession>
<evidence type="ECO:0000256" key="1">
    <source>
        <dbReference type="SAM" id="Coils"/>
    </source>
</evidence>
<feature type="non-terminal residue" evidence="2">
    <location>
        <position position="871"/>
    </location>
</feature>
<proteinExistence type="predicted"/>
<dbReference type="PANTHER" id="PTHR33566">
    <property type="entry name" value="EN/SPM-LIKE TRANSPOSON-RELATED"/>
    <property type="match status" value="1"/>
</dbReference>
<dbReference type="PANTHER" id="PTHR33566:SF1">
    <property type="entry name" value="EN_SPM-LIKE TRANSPOSON-RELATED"/>
    <property type="match status" value="1"/>
</dbReference>
<name>A0AAD5G3Q2_AMBAR</name>
<keyword evidence="1" id="KW-0175">Coiled coil</keyword>
<gene>
    <name evidence="2" type="ORF">M8C21_012163</name>
</gene>
<evidence type="ECO:0008006" key="4">
    <source>
        <dbReference type="Google" id="ProtNLM"/>
    </source>
</evidence>
<feature type="coiled-coil region" evidence="1">
    <location>
        <begin position="810"/>
        <end position="844"/>
    </location>
</feature>
<keyword evidence="3" id="KW-1185">Reference proteome</keyword>